<dbReference type="PANTHER" id="PTHR32063">
    <property type="match status" value="1"/>
</dbReference>
<feature type="transmembrane region" description="Helical" evidence="1">
    <location>
        <begin position="957"/>
        <end position="976"/>
    </location>
</feature>
<feature type="transmembrane region" description="Helical" evidence="1">
    <location>
        <begin position="392"/>
        <end position="414"/>
    </location>
</feature>
<feature type="transmembrane region" description="Helical" evidence="1">
    <location>
        <begin position="361"/>
        <end position="380"/>
    </location>
</feature>
<reference evidence="2 3" key="1">
    <citation type="submission" date="2016-11" db="EMBL/GenBank/DDBJ databases">
        <title>Draft genome of Pseudomonas versuta A4R1.5.</title>
        <authorList>
            <person name="See-Too W.-S."/>
        </authorList>
    </citation>
    <scope>NUCLEOTIDE SEQUENCE [LARGE SCALE GENOMIC DNA]</scope>
    <source>
        <strain evidence="2 3">A4R1.5</strain>
    </source>
</reference>
<dbReference type="InterPro" id="IPR001036">
    <property type="entry name" value="Acrflvin-R"/>
</dbReference>
<evidence type="ECO:0000256" key="1">
    <source>
        <dbReference type="SAM" id="Phobius"/>
    </source>
</evidence>
<keyword evidence="3" id="KW-1185">Reference proteome</keyword>
<accession>A0ABX3ED44</accession>
<keyword evidence="1" id="KW-1133">Transmembrane helix</keyword>
<feature type="transmembrane region" description="Helical" evidence="1">
    <location>
        <begin position="17"/>
        <end position="36"/>
    </location>
</feature>
<feature type="transmembrane region" description="Helical" evidence="1">
    <location>
        <begin position="466"/>
        <end position="493"/>
    </location>
</feature>
<protein>
    <submittedName>
        <fullName evidence="2">ACR family transporter</fullName>
    </submittedName>
</protein>
<evidence type="ECO:0000313" key="2">
    <source>
        <dbReference type="EMBL" id="OKA22781.1"/>
    </source>
</evidence>
<dbReference type="EMBL" id="MPJC01000003">
    <property type="protein sequence ID" value="OKA22781.1"/>
    <property type="molecule type" value="Genomic_DNA"/>
</dbReference>
<dbReference type="InterPro" id="IPR027463">
    <property type="entry name" value="AcrB_DN_DC_subdom"/>
</dbReference>
<feature type="transmembrane region" description="Helical" evidence="1">
    <location>
        <begin position="881"/>
        <end position="900"/>
    </location>
</feature>
<dbReference type="Gene3D" id="3.30.70.1430">
    <property type="entry name" value="Multidrug efflux transporter AcrB pore domain"/>
    <property type="match status" value="2"/>
</dbReference>
<feature type="transmembrane region" description="Helical" evidence="1">
    <location>
        <begin position="906"/>
        <end position="929"/>
    </location>
</feature>
<dbReference type="Gene3D" id="3.30.70.1320">
    <property type="entry name" value="Multidrug efflux transporter AcrB pore domain like"/>
    <property type="match status" value="1"/>
</dbReference>
<dbReference type="Gene3D" id="1.20.1640.10">
    <property type="entry name" value="Multidrug efflux transporter AcrB transmembrane domain"/>
    <property type="match status" value="2"/>
</dbReference>
<dbReference type="SUPFAM" id="SSF82714">
    <property type="entry name" value="Multidrug efflux transporter AcrB TolC docking domain, DN and DC subdomains"/>
    <property type="match status" value="2"/>
</dbReference>
<feature type="transmembrane region" description="Helical" evidence="1">
    <location>
        <begin position="523"/>
        <end position="543"/>
    </location>
</feature>
<dbReference type="Pfam" id="PF00873">
    <property type="entry name" value="ACR_tran"/>
    <property type="match status" value="1"/>
</dbReference>
<proteinExistence type="predicted"/>
<dbReference type="Gene3D" id="3.30.2090.10">
    <property type="entry name" value="Multidrug efflux transporter AcrB TolC docking domain, DN and DC subdomains"/>
    <property type="match status" value="2"/>
</dbReference>
<organism evidence="2 3">
    <name type="scientific">Pseudomonas versuta</name>
    <dbReference type="NCBI Taxonomy" id="1788301"/>
    <lineage>
        <taxon>Bacteria</taxon>
        <taxon>Pseudomonadati</taxon>
        <taxon>Pseudomonadota</taxon>
        <taxon>Gammaproteobacteria</taxon>
        <taxon>Pseudomonadales</taxon>
        <taxon>Pseudomonadaceae</taxon>
        <taxon>Pseudomonas</taxon>
    </lineage>
</organism>
<feature type="transmembrane region" description="Helical" evidence="1">
    <location>
        <begin position="434"/>
        <end position="454"/>
    </location>
</feature>
<dbReference type="SUPFAM" id="SSF82866">
    <property type="entry name" value="Multidrug efflux transporter AcrB transmembrane domain"/>
    <property type="match status" value="2"/>
</dbReference>
<dbReference type="RefSeq" id="WP_060696373.1">
    <property type="nucleotide sequence ID" value="NZ_CP012676.1"/>
</dbReference>
<dbReference type="Proteomes" id="UP000186677">
    <property type="component" value="Unassembled WGS sequence"/>
</dbReference>
<comment type="caution">
    <text evidence="2">The sequence shown here is derived from an EMBL/GenBank/DDBJ whole genome shotgun (WGS) entry which is preliminary data.</text>
</comment>
<evidence type="ECO:0000313" key="3">
    <source>
        <dbReference type="Proteomes" id="UP000186677"/>
    </source>
</evidence>
<keyword evidence="1" id="KW-0472">Membrane</keyword>
<name>A0ABX3ED44_9PSED</name>
<feature type="transmembrane region" description="Helical" evidence="1">
    <location>
        <begin position="333"/>
        <end position="355"/>
    </location>
</feature>
<sequence>MNGKFNLSEWALKHQSFVWYLMFMAVVAGIFSYMNLGRAEDPSFAIKTMVIQTRWPGATVDETRLQITDRIEKKLEELDSLDYVQSYTRPGESTVFVFLKDTTKADAIPQIWYEVRKKIGDIRGDFPQGIQGPGFDDEFGDVYGTIFAFTGDGFTMRQLRDYVEQVRTGIRDVPNRGKVMTIGEQDETFYLNFSTRKLAALGLDQQHVLESLQAQNAVTPAGVIEAGPERMSVRTSGQFHSVEDLEAVNLRVNDRFYRLADIAEISRGYVDPSAPMFHYNGKPAIGLAIAMIDGGNIQEFGKQLQQRIDDLTAELPVGVGVHMVSDQAQVVEVAVGGFTSALFEAVVIVLAVSFLSLGLRAGLVVAISIPLVLALVFVFMEFTGIAMQRVSLGALIIALGLLVDDAMITVEMMITRLELGETKEQAATFAYHSTAFPMLTGTLVTVAGFVPIGLNNSSAGEYTFTLFAVIAVAMLVSWVVAVLFAPVLGVHILSAKVKPKSEEPGRLARTFDNGLLWCMRHRWMTIGVTVLMFVLAIFGMGLVQNQFFPASDRPEILVDLNLPQNASIQETLKVTQRFEESLKGDPDIVRWSSYIGEGAIRFYLPLDQQLQNPFYAQLVIVSTGLESRDALMERLNKRLREEYVGVGSFVHTLELGPPVGQPLQYRVSGKNIDLVRKYSLDLASVLDANPNVGETIFNWNEPGKVLRIDIAQDKARQFGLSSEDVAKVMNSIVSGAAVSQVKDDIYLINIVGRAVGSERGSPETLLNLQITTPSGTSIPLLAFATVRYELEQPLIWSRDRIPTLTLKASVRGSMQPTDLVAKLKPEVDKFADSLPQGYTLQTGGTVEQSAKAQGPIAKVVPLMLFLMATFLMIQLQSVQKMFLVVSVAPLGLIGVVLALVPTGTPMGFVAILGILALVGIIVRNSVILVTQIDQYERDGFDPWHAVMQATQHRRRPILLTAAAASLGMIPIARDVFWGPMAYAMIGGIISATLLTLLFLPALYVAWYKIKESKDAPPAHA</sequence>
<dbReference type="PRINTS" id="PR00702">
    <property type="entry name" value="ACRIFLAVINRP"/>
</dbReference>
<keyword evidence="1" id="KW-0812">Transmembrane</keyword>
<feature type="transmembrane region" description="Helical" evidence="1">
    <location>
        <begin position="982"/>
        <end position="1006"/>
    </location>
</feature>
<gene>
    <name evidence="2" type="ORF">BOH73_05965</name>
</gene>
<dbReference type="SUPFAM" id="SSF82693">
    <property type="entry name" value="Multidrug efflux transporter AcrB pore domain, PN1, PN2, PC1 and PC2 subdomains"/>
    <property type="match status" value="3"/>
</dbReference>
<dbReference type="Gene3D" id="3.30.70.1440">
    <property type="entry name" value="Multidrug efflux transporter AcrB pore domain"/>
    <property type="match status" value="1"/>
</dbReference>
<dbReference type="PANTHER" id="PTHR32063:SF64">
    <property type="entry name" value="ACRB_ACRD_ACRF FAMILY PROTEIN"/>
    <property type="match status" value="1"/>
</dbReference>